<dbReference type="GO" id="GO:0045259">
    <property type="term" value="C:proton-transporting ATP synthase complex"/>
    <property type="evidence" value="ECO:0007669"/>
    <property type="project" value="UniProtKB-KW"/>
</dbReference>
<accession>R4I2W1</accession>
<dbReference type="RefSeq" id="YP_008080619.1">
    <property type="nucleotide sequence ID" value="NC_021376.1"/>
</dbReference>
<evidence type="ECO:0000256" key="4">
    <source>
        <dbReference type="ARBA" id="ARBA00022547"/>
    </source>
</evidence>
<keyword evidence="6 12" id="KW-0375">Hydrogen ion transport</keyword>
<keyword evidence="8 12" id="KW-0406">Ion transport</keyword>
<proteinExistence type="inferred from homology"/>
<geneLocation type="mitochondrion" evidence="14"/>
<keyword evidence="3 12" id="KW-0813">Transport</keyword>
<evidence type="ECO:0000256" key="10">
    <source>
        <dbReference type="ARBA" id="ARBA00023136"/>
    </source>
</evidence>
<evidence type="ECO:0000256" key="1">
    <source>
        <dbReference type="ARBA" id="ARBA00004304"/>
    </source>
</evidence>
<name>R4I2W1_9PLEU</name>
<reference evidence="14" key="2">
    <citation type="journal article" date="2013" name="Mitochondrial DNA">
        <title>Control region translocation and a tRNA gene inversion in the mitogenome of Paraplagusia japonica (Pleuronectiformes: Cynoglossidae).</title>
        <authorList>
            <person name="Gong L."/>
            <person name="Shi W."/>
            <person name="Wang Z.M."/>
            <person name="Miao X.G."/>
            <person name="Kong X.Y."/>
        </authorList>
    </citation>
    <scope>NUCLEOTIDE SEQUENCE</scope>
</reference>
<dbReference type="GO" id="GO:0015078">
    <property type="term" value="F:proton transmembrane transporter activity"/>
    <property type="evidence" value="ECO:0007669"/>
    <property type="project" value="InterPro"/>
</dbReference>
<reference evidence="14" key="1">
    <citation type="submission" date="2012-02" db="EMBL/GenBank/DDBJ databases">
        <authorList>
            <person name="Kong X."/>
            <person name="Shi W."/>
        </authorList>
    </citation>
    <scope>NUCLEOTIDE SEQUENCE</scope>
</reference>
<dbReference type="AlphaFoldDB" id="R4I2W1"/>
<evidence type="ECO:0000256" key="6">
    <source>
        <dbReference type="ARBA" id="ARBA00022781"/>
    </source>
</evidence>
<evidence type="ECO:0000256" key="3">
    <source>
        <dbReference type="ARBA" id="ARBA00022448"/>
    </source>
</evidence>
<dbReference type="GO" id="GO:0031966">
    <property type="term" value="C:mitochondrial membrane"/>
    <property type="evidence" value="ECO:0007669"/>
    <property type="project" value="UniProtKB-SubCell"/>
</dbReference>
<evidence type="ECO:0000256" key="8">
    <source>
        <dbReference type="ARBA" id="ARBA00023065"/>
    </source>
</evidence>
<gene>
    <name evidence="14" type="primary">ATP8</name>
</gene>
<dbReference type="Pfam" id="PF00895">
    <property type="entry name" value="ATP-synt_8"/>
    <property type="match status" value="1"/>
</dbReference>
<evidence type="ECO:0000313" key="14">
    <source>
        <dbReference type="EMBL" id="AFC88407.1"/>
    </source>
</evidence>
<evidence type="ECO:0000256" key="2">
    <source>
        <dbReference type="ARBA" id="ARBA00008892"/>
    </source>
</evidence>
<evidence type="ECO:0000256" key="7">
    <source>
        <dbReference type="ARBA" id="ARBA00022989"/>
    </source>
</evidence>
<keyword evidence="9 12" id="KW-0496">Mitochondrion</keyword>
<evidence type="ECO:0000256" key="9">
    <source>
        <dbReference type="ARBA" id="ARBA00023128"/>
    </source>
</evidence>
<keyword evidence="11" id="KW-0066">ATP synthesis</keyword>
<keyword evidence="10 13" id="KW-0472">Membrane</keyword>
<dbReference type="EMBL" id="JQ639066">
    <property type="protein sequence ID" value="AFC88407.1"/>
    <property type="molecule type" value="Genomic_DNA"/>
</dbReference>
<keyword evidence="4 12" id="KW-0138">CF(0)</keyword>
<keyword evidence="5 12" id="KW-0812">Transmembrane</keyword>
<evidence type="ECO:0000256" key="13">
    <source>
        <dbReference type="SAM" id="Phobius"/>
    </source>
</evidence>
<evidence type="ECO:0000256" key="5">
    <source>
        <dbReference type="ARBA" id="ARBA00022692"/>
    </source>
</evidence>
<comment type="subcellular location">
    <subcellularLocation>
        <location evidence="1 12">Mitochondrion membrane</location>
        <topology evidence="1 12">Single-pass membrane protein</topology>
    </subcellularLocation>
</comment>
<evidence type="ECO:0000256" key="12">
    <source>
        <dbReference type="RuleBase" id="RU003661"/>
    </source>
</evidence>
<comment type="similarity">
    <text evidence="2 12">Belongs to the ATPase protein 8 family.</text>
</comment>
<dbReference type="GO" id="GO:0015986">
    <property type="term" value="P:proton motive force-driven ATP synthesis"/>
    <property type="evidence" value="ECO:0007669"/>
    <property type="project" value="InterPro"/>
</dbReference>
<evidence type="ECO:0000256" key="11">
    <source>
        <dbReference type="ARBA" id="ARBA00023310"/>
    </source>
</evidence>
<organism evidence="14">
    <name type="scientific">Paraplagusia japonica</name>
    <name type="common">black cow-tongue</name>
    <dbReference type="NCBI Taxonomy" id="341733"/>
    <lineage>
        <taxon>Eukaryota</taxon>
        <taxon>Metazoa</taxon>
        <taxon>Chordata</taxon>
        <taxon>Craniata</taxon>
        <taxon>Vertebrata</taxon>
        <taxon>Euteleostomi</taxon>
        <taxon>Actinopterygii</taxon>
        <taxon>Neopterygii</taxon>
        <taxon>Teleostei</taxon>
        <taxon>Neoteleostei</taxon>
        <taxon>Acanthomorphata</taxon>
        <taxon>Carangaria</taxon>
        <taxon>Pleuronectiformes</taxon>
        <taxon>Pleuronectoidei</taxon>
        <taxon>Cynoglossidae</taxon>
        <taxon>Cynoglossinae</taxon>
        <taxon>Paraplagusia</taxon>
    </lineage>
</organism>
<feature type="transmembrane region" description="Helical" evidence="13">
    <location>
        <begin position="12"/>
        <end position="31"/>
    </location>
</feature>
<dbReference type="GeneID" id="15822066"/>
<keyword evidence="7 13" id="KW-1133">Transmembrane helix</keyword>
<dbReference type="CTD" id="4509"/>
<protein>
    <recommendedName>
        <fullName evidence="12">ATP synthase complex subunit 8</fullName>
    </recommendedName>
</protein>
<dbReference type="InterPro" id="IPR001421">
    <property type="entry name" value="ATP8_metazoa"/>
</dbReference>
<sequence length="55" mass="6588">MPQLDPGPWLSIWLTSWLIFIFMMPPLIMMFQPSNLPTKSHNLADTKNPWHWPWP</sequence>